<gene>
    <name evidence="2" type="ORF">SEMRO_1189_G250721.1</name>
</gene>
<sequence length="221" mass="24143">MAPVAPAITVAPNASVVNPTTPPGIRLPGDSRTTPQSASPTTMHGLQNNWSRNQSPMSLYQVSVVNQWLDSSKKLSTKQEEVFHNSVRHAIEHYGSAANMDNVAELAAESFDRMHFNMMGQGNAGLRGRLRPQHAKALLRQGGMLVQMAAINQHATGKRKAAPKQGGLTKAKLLDSSTSFADMKNWSRVLGKSIKKTKPEMKEVLLQCFEGQPEGHVFHSH</sequence>
<dbReference type="AlphaFoldDB" id="A0A9N8EH05"/>
<feature type="region of interest" description="Disordered" evidence="1">
    <location>
        <begin position="14"/>
        <end position="46"/>
    </location>
</feature>
<evidence type="ECO:0000313" key="3">
    <source>
        <dbReference type="Proteomes" id="UP001153069"/>
    </source>
</evidence>
<dbReference type="EMBL" id="CAICTM010001187">
    <property type="protein sequence ID" value="CAB9521377.1"/>
    <property type="molecule type" value="Genomic_DNA"/>
</dbReference>
<accession>A0A9N8EH05</accession>
<evidence type="ECO:0000256" key="1">
    <source>
        <dbReference type="SAM" id="MobiDB-lite"/>
    </source>
</evidence>
<keyword evidence="3" id="KW-1185">Reference proteome</keyword>
<organism evidence="2 3">
    <name type="scientific">Seminavis robusta</name>
    <dbReference type="NCBI Taxonomy" id="568900"/>
    <lineage>
        <taxon>Eukaryota</taxon>
        <taxon>Sar</taxon>
        <taxon>Stramenopiles</taxon>
        <taxon>Ochrophyta</taxon>
        <taxon>Bacillariophyta</taxon>
        <taxon>Bacillariophyceae</taxon>
        <taxon>Bacillariophycidae</taxon>
        <taxon>Naviculales</taxon>
        <taxon>Naviculaceae</taxon>
        <taxon>Seminavis</taxon>
    </lineage>
</organism>
<reference evidence="2" key="1">
    <citation type="submission" date="2020-06" db="EMBL/GenBank/DDBJ databases">
        <authorList>
            <consortium name="Plant Systems Biology data submission"/>
        </authorList>
    </citation>
    <scope>NUCLEOTIDE SEQUENCE</scope>
    <source>
        <strain evidence="2">D6</strain>
    </source>
</reference>
<proteinExistence type="predicted"/>
<comment type="caution">
    <text evidence="2">The sequence shown here is derived from an EMBL/GenBank/DDBJ whole genome shotgun (WGS) entry which is preliminary data.</text>
</comment>
<protein>
    <submittedName>
        <fullName evidence="2">Uncharacterized protein</fullName>
    </submittedName>
</protein>
<name>A0A9N8EH05_9STRA</name>
<feature type="compositionally biased region" description="Polar residues" evidence="1">
    <location>
        <begin position="31"/>
        <end position="46"/>
    </location>
</feature>
<evidence type="ECO:0000313" key="2">
    <source>
        <dbReference type="EMBL" id="CAB9521377.1"/>
    </source>
</evidence>
<dbReference type="Proteomes" id="UP001153069">
    <property type="component" value="Unassembled WGS sequence"/>
</dbReference>